<proteinExistence type="predicted"/>
<dbReference type="EMBL" id="CP036267">
    <property type="protein sequence ID" value="QDT31596.1"/>
    <property type="molecule type" value="Genomic_DNA"/>
</dbReference>
<dbReference type="AlphaFoldDB" id="A0A517QJ08"/>
<evidence type="ECO:0000313" key="2">
    <source>
        <dbReference type="EMBL" id="QDT31596.1"/>
    </source>
</evidence>
<name>A0A517QJ08_9PLAN</name>
<dbReference type="Pfam" id="PF04134">
    <property type="entry name" value="DCC1-like"/>
    <property type="match status" value="1"/>
</dbReference>
<evidence type="ECO:0008006" key="4">
    <source>
        <dbReference type="Google" id="ProtNLM"/>
    </source>
</evidence>
<feature type="transmembrane region" description="Helical" evidence="1">
    <location>
        <begin position="85"/>
        <end position="108"/>
    </location>
</feature>
<evidence type="ECO:0000313" key="3">
    <source>
        <dbReference type="Proteomes" id="UP000315724"/>
    </source>
</evidence>
<gene>
    <name evidence="2" type="ORF">Mal48_08310</name>
</gene>
<dbReference type="PANTHER" id="PTHR34290">
    <property type="entry name" value="SI:CH73-390P7.2"/>
    <property type="match status" value="1"/>
</dbReference>
<sequence>MSNSTEFEVFYDGDCPLCKREINLLKRWDKQQRIQFTNIAAENFSAEEIGIPFEDLMAEIYGRLPDGSTVKGVEVFRQLYSAVGFSWLVGLSRIPGISHLLSFGYFIFARNRLRLTGRCNKESCEV</sequence>
<evidence type="ECO:0000256" key="1">
    <source>
        <dbReference type="SAM" id="Phobius"/>
    </source>
</evidence>
<dbReference type="KEGG" id="tpol:Mal48_08310"/>
<keyword evidence="1" id="KW-1133">Transmembrane helix</keyword>
<dbReference type="InterPro" id="IPR044691">
    <property type="entry name" value="DCC1_Trx"/>
</dbReference>
<dbReference type="Proteomes" id="UP000315724">
    <property type="component" value="Chromosome"/>
</dbReference>
<keyword evidence="1" id="KW-0812">Transmembrane</keyword>
<reference evidence="2 3" key="1">
    <citation type="submission" date="2019-02" db="EMBL/GenBank/DDBJ databases">
        <title>Deep-cultivation of Planctomycetes and their phenomic and genomic characterization uncovers novel biology.</title>
        <authorList>
            <person name="Wiegand S."/>
            <person name="Jogler M."/>
            <person name="Boedeker C."/>
            <person name="Pinto D."/>
            <person name="Vollmers J."/>
            <person name="Rivas-Marin E."/>
            <person name="Kohn T."/>
            <person name="Peeters S.H."/>
            <person name="Heuer A."/>
            <person name="Rast P."/>
            <person name="Oberbeckmann S."/>
            <person name="Bunk B."/>
            <person name="Jeske O."/>
            <person name="Meyerdierks A."/>
            <person name="Storesund J.E."/>
            <person name="Kallscheuer N."/>
            <person name="Luecker S."/>
            <person name="Lage O.M."/>
            <person name="Pohl T."/>
            <person name="Merkel B.J."/>
            <person name="Hornburger P."/>
            <person name="Mueller R.-W."/>
            <person name="Bruemmer F."/>
            <person name="Labrenz M."/>
            <person name="Spormann A.M."/>
            <person name="Op den Camp H."/>
            <person name="Overmann J."/>
            <person name="Amann R."/>
            <person name="Jetten M.S.M."/>
            <person name="Mascher T."/>
            <person name="Medema M.H."/>
            <person name="Devos D.P."/>
            <person name="Kaster A.-K."/>
            <person name="Ovreas L."/>
            <person name="Rohde M."/>
            <person name="Galperin M.Y."/>
            <person name="Jogler C."/>
        </authorList>
    </citation>
    <scope>NUCLEOTIDE SEQUENCE [LARGE SCALE GENOMIC DNA]</scope>
    <source>
        <strain evidence="2 3">Mal48</strain>
    </source>
</reference>
<protein>
    <recommendedName>
        <fullName evidence="4">Thiol-disulfide oxidoreductase</fullName>
    </recommendedName>
</protein>
<dbReference type="PANTHER" id="PTHR34290:SF2">
    <property type="entry name" value="OS04G0668800 PROTEIN"/>
    <property type="match status" value="1"/>
</dbReference>
<dbReference type="RefSeq" id="WP_145196291.1">
    <property type="nucleotide sequence ID" value="NZ_CP036267.1"/>
</dbReference>
<keyword evidence="3" id="KW-1185">Reference proteome</keyword>
<organism evidence="2 3">
    <name type="scientific">Thalassoglobus polymorphus</name>
    <dbReference type="NCBI Taxonomy" id="2527994"/>
    <lineage>
        <taxon>Bacteria</taxon>
        <taxon>Pseudomonadati</taxon>
        <taxon>Planctomycetota</taxon>
        <taxon>Planctomycetia</taxon>
        <taxon>Planctomycetales</taxon>
        <taxon>Planctomycetaceae</taxon>
        <taxon>Thalassoglobus</taxon>
    </lineage>
</organism>
<accession>A0A517QJ08</accession>
<keyword evidence="1" id="KW-0472">Membrane</keyword>
<dbReference type="OrthoDB" id="1260738at2"/>
<dbReference type="InterPro" id="IPR007263">
    <property type="entry name" value="DCC1-like"/>
</dbReference>
<dbReference type="GO" id="GO:0015035">
    <property type="term" value="F:protein-disulfide reductase activity"/>
    <property type="evidence" value="ECO:0007669"/>
    <property type="project" value="InterPro"/>
</dbReference>